<comment type="cofactor">
    <cofactor evidence="1">
        <name>pyruvate</name>
        <dbReference type="ChEBI" id="CHEBI:15361"/>
    </cofactor>
</comment>
<keyword evidence="5" id="KW-0620">Polyamine biosynthesis</keyword>
<evidence type="ECO:0000256" key="9">
    <source>
        <dbReference type="ARBA" id="ARBA00023317"/>
    </source>
</evidence>
<feature type="compositionally biased region" description="Polar residues" evidence="10">
    <location>
        <begin position="157"/>
        <end position="168"/>
    </location>
</feature>
<evidence type="ECO:0000256" key="6">
    <source>
        <dbReference type="ARBA" id="ARBA00023145"/>
    </source>
</evidence>
<evidence type="ECO:0000256" key="4">
    <source>
        <dbReference type="ARBA" id="ARBA00023066"/>
    </source>
</evidence>
<keyword evidence="12" id="KW-1185">Reference proteome</keyword>
<evidence type="ECO:0000313" key="11">
    <source>
        <dbReference type="EMBL" id="MCV3274440.1"/>
    </source>
</evidence>
<dbReference type="Proteomes" id="UP001208690">
    <property type="component" value="Unassembled WGS sequence"/>
</dbReference>
<keyword evidence="7" id="KW-0456">Lyase</keyword>
<dbReference type="PANTHER" id="PTHR33866:SF2">
    <property type="entry name" value="S-ADENOSYLMETHIONINE DECARBOXYLASE PROENZYME"/>
    <property type="match status" value="1"/>
</dbReference>
<feature type="region of interest" description="Disordered" evidence="10">
    <location>
        <begin position="140"/>
        <end position="176"/>
    </location>
</feature>
<dbReference type="PANTHER" id="PTHR33866">
    <property type="entry name" value="S-ADENOSYLMETHIONINE DECARBOXYLASE PROENZYME"/>
    <property type="match status" value="1"/>
</dbReference>
<evidence type="ECO:0000256" key="5">
    <source>
        <dbReference type="ARBA" id="ARBA00023115"/>
    </source>
</evidence>
<evidence type="ECO:0000256" key="10">
    <source>
        <dbReference type="SAM" id="MobiDB-lite"/>
    </source>
</evidence>
<keyword evidence="4" id="KW-0745">Spermidine biosynthesis</keyword>
<keyword evidence="6" id="KW-0865">Zymogen</keyword>
<dbReference type="RefSeq" id="WP_263846644.1">
    <property type="nucleotide sequence ID" value="NZ_JALIEB010000050.1"/>
</dbReference>
<evidence type="ECO:0000256" key="3">
    <source>
        <dbReference type="ARBA" id="ARBA00022813"/>
    </source>
</evidence>
<organism evidence="11 12">
    <name type="scientific">Roseobacter sinensis</name>
    <dbReference type="NCBI Taxonomy" id="2931391"/>
    <lineage>
        <taxon>Bacteria</taxon>
        <taxon>Pseudomonadati</taxon>
        <taxon>Pseudomonadota</taxon>
        <taxon>Alphaproteobacteria</taxon>
        <taxon>Rhodobacterales</taxon>
        <taxon>Roseobacteraceae</taxon>
        <taxon>Roseobacter</taxon>
    </lineage>
</organism>
<accession>A0ABT3BLI5</accession>
<evidence type="ECO:0000256" key="1">
    <source>
        <dbReference type="ARBA" id="ARBA00001928"/>
    </source>
</evidence>
<dbReference type="InterPro" id="IPR016067">
    <property type="entry name" value="S-AdoMet_deCO2ase_core"/>
</dbReference>
<dbReference type="SUPFAM" id="SSF56276">
    <property type="entry name" value="S-adenosylmethionine decarboxylase"/>
    <property type="match status" value="1"/>
</dbReference>
<evidence type="ECO:0000313" key="12">
    <source>
        <dbReference type="Proteomes" id="UP001208690"/>
    </source>
</evidence>
<dbReference type="Gene3D" id="3.60.90.10">
    <property type="entry name" value="S-adenosylmethionine decarboxylase"/>
    <property type="match status" value="1"/>
</dbReference>
<evidence type="ECO:0000256" key="2">
    <source>
        <dbReference type="ARBA" id="ARBA00022793"/>
    </source>
</evidence>
<comment type="caution">
    <text evidence="11">The sequence shown here is derived from an EMBL/GenBank/DDBJ whole genome shotgun (WGS) entry which is preliminary data.</text>
</comment>
<evidence type="ECO:0000256" key="7">
    <source>
        <dbReference type="ARBA" id="ARBA00023239"/>
    </source>
</evidence>
<dbReference type="Pfam" id="PF02675">
    <property type="entry name" value="AdoMet_dc"/>
    <property type="match status" value="1"/>
</dbReference>
<dbReference type="EMBL" id="JALIEB010000050">
    <property type="protein sequence ID" value="MCV3274440.1"/>
    <property type="molecule type" value="Genomic_DNA"/>
</dbReference>
<keyword evidence="9" id="KW-0670">Pyruvate</keyword>
<protein>
    <submittedName>
        <fullName evidence="11">S-adenosylmethionine decarboxylase</fullName>
    </submittedName>
</protein>
<keyword evidence="3" id="KW-0068">Autocatalytic cleavage</keyword>
<dbReference type="InterPro" id="IPR003826">
    <property type="entry name" value="AdoMetDC_fam_prok"/>
</dbReference>
<gene>
    <name evidence="11" type="ORF">MUB52_23690</name>
</gene>
<keyword evidence="2" id="KW-0210">Decarboxylase</keyword>
<keyword evidence="8" id="KW-0704">Schiff base</keyword>
<evidence type="ECO:0000256" key="8">
    <source>
        <dbReference type="ARBA" id="ARBA00023270"/>
    </source>
</evidence>
<name>A0ABT3BLI5_9RHOB</name>
<reference evidence="11 12" key="1">
    <citation type="submission" date="2022-04" db="EMBL/GenBank/DDBJ databases">
        <title>Roseobacter sp. WL0113 is a bacterium isolated from neritic sediment.</title>
        <authorList>
            <person name="Wang L."/>
            <person name="He W."/>
            <person name="Zhang D.-F."/>
        </authorList>
    </citation>
    <scope>NUCLEOTIDE SEQUENCE [LARGE SCALE GENOMIC DNA]</scope>
    <source>
        <strain evidence="11 12">WL0113</strain>
    </source>
</reference>
<proteinExistence type="predicted"/>
<sequence>MTAATETFGLHLMIDGYGADAERLANKAGLTILLRELPELLGMHAIAAPQVLEVGPKNRKDPGGVSGFVLIAESHLSFHTFPSRRFVTLDVYTCQDSLDADRIVALMQDYFCFESHDVFLQRRGLRYPTNDLIWRADCSSKDVSEPPTAAPTHEESCSQASVSSTRNLTIGDREKR</sequence>